<accession>A0A8K0KZ18</accession>
<evidence type="ECO:0000313" key="1">
    <source>
        <dbReference type="EMBL" id="KAG8622853.1"/>
    </source>
</evidence>
<name>A0A8K0KZ18_9PEZI</name>
<reference evidence="1" key="1">
    <citation type="submission" date="2021-07" db="EMBL/GenBank/DDBJ databases">
        <title>Elsinoe batatas strain:CRI-CJ2 Genome sequencing and assembly.</title>
        <authorList>
            <person name="Huang L."/>
        </authorList>
    </citation>
    <scope>NUCLEOTIDE SEQUENCE</scope>
    <source>
        <strain evidence="1">CRI-CJ2</strain>
    </source>
</reference>
<dbReference type="EMBL" id="JAESVG020000012">
    <property type="protein sequence ID" value="KAG8622853.1"/>
    <property type="molecule type" value="Genomic_DNA"/>
</dbReference>
<protein>
    <submittedName>
        <fullName evidence="1">Uncharacterized protein</fullName>
    </submittedName>
</protein>
<keyword evidence="2" id="KW-1185">Reference proteome</keyword>
<dbReference type="Proteomes" id="UP000809789">
    <property type="component" value="Unassembled WGS sequence"/>
</dbReference>
<organism evidence="1 2">
    <name type="scientific">Elsinoe batatas</name>
    <dbReference type="NCBI Taxonomy" id="2601811"/>
    <lineage>
        <taxon>Eukaryota</taxon>
        <taxon>Fungi</taxon>
        <taxon>Dikarya</taxon>
        <taxon>Ascomycota</taxon>
        <taxon>Pezizomycotina</taxon>
        <taxon>Dothideomycetes</taxon>
        <taxon>Dothideomycetidae</taxon>
        <taxon>Myriangiales</taxon>
        <taxon>Elsinoaceae</taxon>
        <taxon>Elsinoe</taxon>
    </lineage>
</organism>
<dbReference type="AlphaFoldDB" id="A0A8K0KZ18"/>
<evidence type="ECO:0000313" key="2">
    <source>
        <dbReference type="Proteomes" id="UP000809789"/>
    </source>
</evidence>
<gene>
    <name evidence="1" type="ORF">KVT40_009364</name>
</gene>
<dbReference type="OrthoDB" id="4424523at2759"/>
<proteinExistence type="predicted"/>
<sequence>MWTRASLSWASIPPGPRVRCSSCSPCRSVGHSTAQACQRSLHCHLKRYLQDNTERALDRSDVPSLKESLCWTFIENQALFENASLDSLRSYFRERIKATHEREQPRAHGFVEAPRYIYFLKADQEVLQELKHTTNNPDLTKAYGLSHIKLIRADASTLTNDNGSVDEEDAYEAIDGCSDFDVGWMKIALKLTGPSFYESLYGSNEAWYAYYQRPPDELLSC</sequence>
<comment type="caution">
    <text evidence="1">The sequence shown here is derived from an EMBL/GenBank/DDBJ whole genome shotgun (WGS) entry which is preliminary data.</text>
</comment>